<feature type="transmembrane region" description="Helical" evidence="1">
    <location>
        <begin position="36"/>
        <end position="57"/>
    </location>
</feature>
<dbReference type="AlphaFoldDB" id="A0ABD3APS3"/>
<evidence type="ECO:0000313" key="2">
    <source>
        <dbReference type="EMBL" id="KAL3533173.1"/>
    </source>
</evidence>
<evidence type="ECO:0000313" key="3">
    <source>
        <dbReference type="Proteomes" id="UP001630127"/>
    </source>
</evidence>
<name>A0ABD3APS3_9GENT</name>
<feature type="transmembrane region" description="Helical" evidence="1">
    <location>
        <begin position="69"/>
        <end position="85"/>
    </location>
</feature>
<reference evidence="2 3" key="1">
    <citation type="submission" date="2024-11" db="EMBL/GenBank/DDBJ databases">
        <title>A near-complete genome assembly of Cinchona calisaya.</title>
        <authorList>
            <person name="Lian D.C."/>
            <person name="Zhao X.W."/>
            <person name="Wei L."/>
        </authorList>
    </citation>
    <scope>NUCLEOTIDE SEQUENCE [LARGE SCALE GENOMIC DNA]</scope>
    <source>
        <tissue evidence="2">Nenye</tissue>
    </source>
</reference>
<sequence>MSFADEDDHFYSGTSMLGVKLRNFIAKVQSYVKVEFYSCGAILSFGISPFTKGLFFALKELSLGLETNFGISLILGVYLVLGSALA</sequence>
<keyword evidence="3" id="KW-1185">Reference proteome</keyword>
<organism evidence="2 3">
    <name type="scientific">Cinchona calisaya</name>
    <dbReference type="NCBI Taxonomy" id="153742"/>
    <lineage>
        <taxon>Eukaryota</taxon>
        <taxon>Viridiplantae</taxon>
        <taxon>Streptophyta</taxon>
        <taxon>Embryophyta</taxon>
        <taxon>Tracheophyta</taxon>
        <taxon>Spermatophyta</taxon>
        <taxon>Magnoliopsida</taxon>
        <taxon>eudicotyledons</taxon>
        <taxon>Gunneridae</taxon>
        <taxon>Pentapetalae</taxon>
        <taxon>asterids</taxon>
        <taxon>lamiids</taxon>
        <taxon>Gentianales</taxon>
        <taxon>Rubiaceae</taxon>
        <taxon>Cinchonoideae</taxon>
        <taxon>Cinchoneae</taxon>
        <taxon>Cinchona</taxon>
    </lineage>
</organism>
<protein>
    <submittedName>
        <fullName evidence="2">Uncharacterized protein</fullName>
    </submittedName>
</protein>
<evidence type="ECO:0000256" key="1">
    <source>
        <dbReference type="SAM" id="Phobius"/>
    </source>
</evidence>
<keyword evidence="1" id="KW-1133">Transmembrane helix</keyword>
<proteinExistence type="predicted"/>
<gene>
    <name evidence="2" type="ORF">ACH5RR_006694</name>
</gene>
<dbReference type="Proteomes" id="UP001630127">
    <property type="component" value="Unassembled WGS sequence"/>
</dbReference>
<accession>A0ABD3APS3</accession>
<keyword evidence="1" id="KW-0472">Membrane</keyword>
<keyword evidence="1" id="KW-0812">Transmembrane</keyword>
<dbReference type="EMBL" id="JBJUIK010000003">
    <property type="protein sequence ID" value="KAL3533173.1"/>
    <property type="molecule type" value="Genomic_DNA"/>
</dbReference>
<comment type="caution">
    <text evidence="2">The sequence shown here is derived from an EMBL/GenBank/DDBJ whole genome shotgun (WGS) entry which is preliminary data.</text>
</comment>